<dbReference type="SUPFAM" id="SSF55486">
    <property type="entry name" value="Metalloproteases ('zincins'), catalytic domain"/>
    <property type="match status" value="1"/>
</dbReference>
<evidence type="ECO:0000313" key="7">
    <source>
        <dbReference type="EMBL" id="EIJ66174.1"/>
    </source>
</evidence>
<reference evidence="7 8" key="1">
    <citation type="journal article" date="2012" name="J. Bacteriol.">
        <title>Genome sequence of "Candidatus Nitrosopumilus salaria" BD31, an ammonia-oxidizing archaeon from the San Francisco Bay estuary.</title>
        <authorList>
            <person name="Mosier A.C."/>
            <person name="Allen E.E."/>
            <person name="Kim M."/>
            <person name="Ferriera S."/>
            <person name="Francis C.A."/>
        </authorList>
    </citation>
    <scope>NUCLEOTIDE SEQUENCE [LARGE SCALE GENOMIC DNA]</scope>
    <source>
        <strain evidence="7 8">BD31</strain>
    </source>
</reference>
<keyword evidence="4" id="KW-0862">Zinc</keyword>
<dbReference type="GO" id="GO:0006508">
    <property type="term" value="P:proteolysis"/>
    <property type="evidence" value="ECO:0007669"/>
    <property type="project" value="UniProtKB-KW"/>
</dbReference>
<dbReference type="RefSeq" id="WP_008298808.1">
    <property type="nucleotide sequence ID" value="NZ_AEXL02000080.1"/>
</dbReference>
<dbReference type="Gene3D" id="3.40.390.10">
    <property type="entry name" value="Collagenase (Catalytic Domain)"/>
    <property type="match status" value="1"/>
</dbReference>
<keyword evidence="1" id="KW-0645">Protease</keyword>
<evidence type="ECO:0000256" key="5">
    <source>
        <dbReference type="SAM" id="Phobius"/>
    </source>
</evidence>
<dbReference type="PATRIC" id="fig|859350.6.peg.798"/>
<dbReference type="Pfam" id="PF00413">
    <property type="entry name" value="Peptidase_M10"/>
    <property type="match status" value="1"/>
</dbReference>
<dbReference type="InterPro" id="IPR024079">
    <property type="entry name" value="MetalloPept_cat_dom_sf"/>
</dbReference>
<proteinExistence type="predicted"/>
<keyword evidence="3" id="KW-0378">Hydrolase</keyword>
<keyword evidence="5" id="KW-0472">Membrane</keyword>
<dbReference type="InterPro" id="IPR021190">
    <property type="entry name" value="Pept_M10A"/>
</dbReference>
<evidence type="ECO:0000259" key="6">
    <source>
        <dbReference type="Pfam" id="PF00413"/>
    </source>
</evidence>
<evidence type="ECO:0000256" key="2">
    <source>
        <dbReference type="ARBA" id="ARBA00022723"/>
    </source>
</evidence>
<dbReference type="GO" id="GO:0008270">
    <property type="term" value="F:zinc ion binding"/>
    <property type="evidence" value="ECO:0007669"/>
    <property type="project" value="InterPro"/>
</dbReference>
<keyword evidence="5" id="KW-1133">Transmembrane helix</keyword>
<dbReference type="Proteomes" id="UP000003423">
    <property type="component" value="Unassembled WGS sequence"/>
</dbReference>
<dbReference type="PRINTS" id="PR00138">
    <property type="entry name" value="MATRIXIN"/>
</dbReference>
<gene>
    <name evidence="7" type="ORF">BD31_I2016</name>
</gene>
<keyword evidence="2" id="KW-0479">Metal-binding</keyword>
<name>I3D381_9ARCH</name>
<dbReference type="InterPro" id="IPR001818">
    <property type="entry name" value="Pept_M10_metallopeptidase"/>
</dbReference>
<dbReference type="OrthoDB" id="9634at2157"/>
<sequence length="269" mass="29868">MKHEKSFKKLQIQNKKQVMIIATILVVLVSGGMLYLSPIISPIQFAGVDDDGFKTQYLIQNLRGDTVDTWASWRIPVDAPFHIHLLDSKFATPDKVNAIVSVIMSDKEIKIDDNLMHKGPAGTTSVYYEGWHGALNSITSDTKFNIVKNLHFHVDNGESTGNIVIMLTDMSSPDGYSGYTNSIVDEANHQILKSTITIYDVNKLSIENLKTILRHELGHGFGLAHSTALEDLMYPVITTYYPYISDCDLDAISHLYDGGGDSSNVVCEK</sequence>
<keyword evidence="8" id="KW-1185">Reference proteome</keyword>
<dbReference type="AlphaFoldDB" id="I3D381"/>
<evidence type="ECO:0000256" key="3">
    <source>
        <dbReference type="ARBA" id="ARBA00022801"/>
    </source>
</evidence>
<feature type="transmembrane region" description="Helical" evidence="5">
    <location>
        <begin position="20"/>
        <end position="40"/>
    </location>
</feature>
<feature type="domain" description="Peptidase M10 metallopeptidase" evidence="6">
    <location>
        <begin position="204"/>
        <end position="256"/>
    </location>
</feature>
<evidence type="ECO:0000256" key="1">
    <source>
        <dbReference type="ARBA" id="ARBA00022670"/>
    </source>
</evidence>
<protein>
    <submittedName>
        <fullName evidence="7">Matrixin</fullName>
    </submittedName>
</protein>
<dbReference type="EMBL" id="AEXL02000080">
    <property type="protein sequence ID" value="EIJ66174.1"/>
    <property type="molecule type" value="Genomic_DNA"/>
</dbReference>
<dbReference type="GO" id="GO:0004222">
    <property type="term" value="F:metalloendopeptidase activity"/>
    <property type="evidence" value="ECO:0007669"/>
    <property type="project" value="InterPro"/>
</dbReference>
<dbReference type="GO" id="GO:0031012">
    <property type="term" value="C:extracellular matrix"/>
    <property type="evidence" value="ECO:0007669"/>
    <property type="project" value="InterPro"/>
</dbReference>
<keyword evidence="5" id="KW-0812">Transmembrane</keyword>
<evidence type="ECO:0000256" key="4">
    <source>
        <dbReference type="ARBA" id="ARBA00022833"/>
    </source>
</evidence>
<evidence type="ECO:0000313" key="8">
    <source>
        <dbReference type="Proteomes" id="UP000003423"/>
    </source>
</evidence>
<accession>I3D381</accession>
<organism evidence="7 8">
    <name type="scientific">Candidatus Nitrosopumilus salarius BD31</name>
    <dbReference type="NCBI Taxonomy" id="859350"/>
    <lineage>
        <taxon>Archaea</taxon>
        <taxon>Nitrososphaerota</taxon>
        <taxon>Nitrososphaeria</taxon>
        <taxon>Nitrosopumilales</taxon>
        <taxon>Nitrosopumilaceae</taxon>
        <taxon>Nitrosopumilus</taxon>
    </lineage>
</organism>
<comment type="caution">
    <text evidence="7">The sequence shown here is derived from an EMBL/GenBank/DDBJ whole genome shotgun (WGS) entry which is preliminary data.</text>
</comment>